<dbReference type="PANTHER" id="PTHR10963">
    <property type="entry name" value="GLYCOSYL HYDROLASE-RELATED"/>
    <property type="match status" value="1"/>
</dbReference>
<gene>
    <name evidence="3" type="ORF">CVT24_003294</name>
</gene>
<keyword evidence="1" id="KW-0732">Signal</keyword>
<sequence length="316" mass="34114">MKSIVSTSLALLASSLTPMLVGAYQLTDQIIGNDFFNAFEWEAIADPTHGRVNYVDQPMSRSQNLTFASDNTFILRTDFSSVLDPNGPGRNSVRIRTKKTYTTHVAVFDIRHMPQGCATWPAVWETDEAAWPNGGETDILEGVNDQSPNAATLHTKTGCTMPAARTQTGTSGQNDCDVAVNGNTGCTVKFPTSNSYGPNFNSNGGGWYAMERTPDHISVWFFPRNGNTPSDIQSGAASVNPANWGTPAAFFPNTSCNFPSFFDAHNIIINLTLCGDFAGAVFGQDGCPGSCVDLVNNNPGAFQQAFFDFASIRVYQ</sequence>
<proteinExistence type="predicted"/>
<dbReference type="InterPro" id="IPR000757">
    <property type="entry name" value="Beta-glucanase-like"/>
</dbReference>
<comment type="caution">
    <text evidence="3">The sequence shown here is derived from an EMBL/GenBank/DDBJ whole genome shotgun (WGS) entry which is preliminary data.</text>
</comment>
<dbReference type="InterPro" id="IPR013320">
    <property type="entry name" value="ConA-like_dom_sf"/>
</dbReference>
<dbReference type="EMBL" id="NHTK01000792">
    <property type="protein sequence ID" value="PPR05555.1"/>
    <property type="molecule type" value="Genomic_DNA"/>
</dbReference>
<feature type="chain" id="PRO_5019422645" description="GH16 domain-containing protein" evidence="1">
    <location>
        <begin position="24"/>
        <end position="316"/>
    </location>
</feature>
<evidence type="ECO:0000259" key="2">
    <source>
        <dbReference type="PROSITE" id="PS51762"/>
    </source>
</evidence>
<dbReference type="PROSITE" id="PS51762">
    <property type="entry name" value="GH16_2"/>
    <property type="match status" value="1"/>
</dbReference>
<accession>A0A409YRB8</accession>
<name>A0A409YRB8_9AGAR</name>
<feature type="signal peptide" evidence="1">
    <location>
        <begin position="1"/>
        <end position="23"/>
    </location>
</feature>
<dbReference type="InParanoid" id="A0A409YRB8"/>
<dbReference type="PANTHER" id="PTHR10963:SF24">
    <property type="entry name" value="GLYCOSIDASE C21B10.07-RELATED"/>
    <property type="match status" value="1"/>
</dbReference>
<evidence type="ECO:0000256" key="1">
    <source>
        <dbReference type="SAM" id="SignalP"/>
    </source>
</evidence>
<reference evidence="3 4" key="1">
    <citation type="journal article" date="2018" name="Evol. Lett.">
        <title>Horizontal gene cluster transfer increased hallucinogenic mushroom diversity.</title>
        <authorList>
            <person name="Reynolds H.T."/>
            <person name="Vijayakumar V."/>
            <person name="Gluck-Thaler E."/>
            <person name="Korotkin H.B."/>
            <person name="Matheny P.B."/>
            <person name="Slot J.C."/>
        </authorList>
    </citation>
    <scope>NUCLEOTIDE SEQUENCE [LARGE SCALE GENOMIC DNA]</scope>
    <source>
        <strain evidence="3 4">2629</strain>
    </source>
</reference>
<dbReference type="InterPro" id="IPR050546">
    <property type="entry name" value="Glycosyl_Hydrlase_16"/>
</dbReference>
<organism evidence="3 4">
    <name type="scientific">Panaeolus cyanescens</name>
    <dbReference type="NCBI Taxonomy" id="181874"/>
    <lineage>
        <taxon>Eukaryota</taxon>
        <taxon>Fungi</taxon>
        <taxon>Dikarya</taxon>
        <taxon>Basidiomycota</taxon>
        <taxon>Agaricomycotina</taxon>
        <taxon>Agaricomycetes</taxon>
        <taxon>Agaricomycetidae</taxon>
        <taxon>Agaricales</taxon>
        <taxon>Agaricineae</taxon>
        <taxon>Galeropsidaceae</taxon>
        <taxon>Panaeolus</taxon>
    </lineage>
</organism>
<protein>
    <recommendedName>
        <fullName evidence="2">GH16 domain-containing protein</fullName>
    </recommendedName>
</protein>
<dbReference type="CDD" id="cd02181">
    <property type="entry name" value="GH16_fungal_Lam16A_glucanase"/>
    <property type="match status" value="1"/>
</dbReference>
<evidence type="ECO:0000313" key="4">
    <source>
        <dbReference type="Proteomes" id="UP000284842"/>
    </source>
</evidence>
<keyword evidence="4" id="KW-1185">Reference proteome</keyword>
<dbReference type="STRING" id="181874.A0A409YRB8"/>
<evidence type="ECO:0000313" key="3">
    <source>
        <dbReference type="EMBL" id="PPR05555.1"/>
    </source>
</evidence>
<dbReference type="SUPFAM" id="SSF49899">
    <property type="entry name" value="Concanavalin A-like lectins/glucanases"/>
    <property type="match status" value="1"/>
</dbReference>
<dbReference type="OrthoDB" id="192832at2759"/>
<feature type="domain" description="GH16" evidence="2">
    <location>
        <begin position="39"/>
        <end position="286"/>
    </location>
</feature>
<dbReference type="GO" id="GO:0004553">
    <property type="term" value="F:hydrolase activity, hydrolyzing O-glycosyl compounds"/>
    <property type="evidence" value="ECO:0007669"/>
    <property type="project" value="InterPro"/>
</dbReference>
<dbReference type="AlphaFoldDB" id="A0A409YRB8"/>
<dbReference type="Gene3D" id="2.60.120.200">
    <property type="match status" value="1"/>
</dbReference>
<dbReference type="Proteomes" id="UP000284842">
    <property type="component" value="Unassembled WGS sequence"/>
</dbReference>
<dbReference type="GO" id="GO:0009251">
    <property type="term" value="P:glucan catabolic process"/>
    <property type="evidence" value="ECO:0007669"/>
    <property type="project" value="TreeGrafter"/>
</dbReference>
<dbReference type="Pfam" id="PF26113">
    <property type="entry name" value="GH16_XgeA"/>
    <property type="match status" value="1"/>
</dbReference>